<dbReference type="Pfam" id="PF00486">
    <property type="entry name" value="Trans_reg_C"/>
    <property type="match status" value="1"/>
</dbReference>
<keyword evidence="3" id="KW-0804">Transcription</keyword>
<dbReference type="InterPro" id="IPR016032">
    <property type="entry name" value="Sig_transdc_resp-reg_C-effctor"/>
</dbReference>
<evidence type="ECO:0000256" key="3">
    <source>
        <dbReference type="ARBA" id="ARBA00023163"/>
    </source>
</evidence>
<reference evidence="7" key="3">
    <citation type="submission" date="2024-03" db="EMBL/GenBank/DDBJ databases">
        <title>The Genome Sequence of Enterococcus sp. DIV0238c.</title>
        <authorList>
            <consortium name="The Broad Institute Genomics Platform"/>
            <consortium name="The Broad Institute Microbial Omics Core"/>
            <consortium name="The Broad Institute Genomic Center for Infectious Diseases"/>
            <person name="Earl A."/>
            <person name="Manson A."/>
            <person name="Gilmore M."/>
            <person name="Schwartman J."/>
            <person name="Shea T."/>
            <person name="Abouelleil A."/>
            <person name="Cao P."/>
            <person name="Chapman S."/>
            <person name="Cusick C."/>
            <person name="Young S."/>
            <person name="Neafsey D."/>
            <person name="Nusbaum C."/>
            <person name="Birren B."/>
        </authorList>
    </citation>
    <scope>NUCLEOTIDE SEQUENCE</scope>
    <source>
        <strain evidence="7">9D6_DIV0238</strain>
    </source>
</reference>
<dbReference type="EMBL" id="NIBQ01000001">
    <property type="protein sequence ID" value="OUZ34610.1"/>
    <property type="molecule type" value="Genomic_DNA"/>
</dbReference>
<evidence type="ECO:0000313" key="8">
    <source>
        <dbReference type="Proteomes" id="UP000196151"/>
    </source>
</evidence>
<evidence type="ECO:0000256" key="4">
    <source>
        <dbReference type="PROSITE-ProRule" id="PRU01091"/>
    </source>
</evidence>
<dbReference type="CDD" id="cd00383">
    <property type="entry name" value="trans_reg_C"/>
    <property type="match status" value="1"/>
</dbReference>
<name>A0A200JD64_9ENTE</name>
<keyword evidence="2 4" id="KW-0238">DNA-binding</keyword>
<dbReference type="Proteomes" id="UP000196151">
    <property type="component" value="Chromosome"/>
</dbReference>
<sequence>MMGKISVINVSGEMEQSYIEELKKSKHMVESVSSKNLERIVEKTDAVIIYNDERQKMGEVCRLILKIRESATSFVWVFSKQNLEMDRLIYLQLGADNNFSEDCIPEELQLIVQRTMAHQLSTLNKRHVSGDRHFKLLVDNQSILLEDGSEIELTKLEYRLFTLLESKLNETVTYEELNQSMWDISKDHKNYRVANLIFHIRCKIERYPDSGIEIKTVRSKGYRLQLH</sequence>
<keyword evidence="1" id="KW-0805">Transcription regulation</keyword>
<proteinExistence type="predicted"/>
<dbReference type="GO" id="GO:0006355">
    <property type="term" value="P:regulation of DNA-templated transcription"/>
    <property type="evidence" value="ECO:0007669"/>
    <property type="project" value="InterPro"/>
</dbReference>
<evidence type="ECO:0000256" key="2">
    <source>
        <dbReference type="ARBA" id="ARBA00023125"/>
    </source>
</evidence>
<evidence type="ECO:0000313" key="6">
    <source>
        <dbReference type="EMBL" id="OUZ34610.1"/>
    </source>
</evidence>
<protein>
    <submittedName>
        <fullName evidence="7">Two-component system, OmpR family, alkaline phosphatase synthesis response regulator PhoP</fullName>
    </submittedName>
</protein>
<dbReference type="SUPFAM" id="SSF46894">
    <property type="entry name" value="C-terminal effector domain of the bipartite response regulators"/>
    <property type="match status" value="1"/>
</dbReference>
<accession>A0A200JD64</accession>
<dbReference type="PROSITE" id="PS51755">
    <property type="entry name" value="OMPR_PHOB"/>
    <property type="match status" value="1"/>
</dbReference>
<reference evidence="6" key="1">
    <citation type="submission" date="2017-05" db="EMBL/GenBank/DDBJ databases">
        <title>The Genome Sequence of Enterococcus sp. 9D6_DIV0238.</title>
        <authorList>
            <consortium name="The Broad Institute Genomics Platform"/>
            <consortium name="The Broad Institute Genomic Center for Infectious Diseases"/>
            <person name="Earl A."/>
            <person name="Manson A."/>
            <person name="Schwartman J."/>
            <person name="Gilmore M."/>
            <person name="Abouelleil A."/>
            <person name="Cao P."/>
            <person name="Chapman S."/>
            <person name="Cusick C."/>
            <person name="Shea T."/>
            <person name="Young S."/>
            <person name="Neafsey D."/>
            <person name="Nusbaum C."/>
            <person name="Birren B."/>
        </authorList>
    </citation>
    <scope>NUCLEOTIDE SEQUENCE [LARGE SCALE GENOMIC DNA]</scope>
    <source>
        <strain evidence="6">9D6_DIV0238</strain>
    </source>
</reference>
<dbReference type="GO" id="GO:0000160">
    <property type="term" value="P:phosphorelay signal transduction system"/>
    <property type="evidence" value="ECO:0007669"/>
    <property type="project" value="InterPro"/>
</dbReference>
<dbReference type="RefSeq" id="WP_176372728.1">
    <property type="nucleotide sequence ID" value="NZ_CP147246.1"/>
</dbReference>
<dbReference type="Gene3D" id="1.10.10.10">
    <property type="entry name" value="Winged helix-like DNA-binding domain superfamily/Winged helix DNA-binding domain"/>
    <property type="match status" value="1"/>
</dbReference>
<dbReference type="AlphaFoldDB" id="A0A200JD64"/>
<keyword evidence="8" id="KW-1185">Reference proteome</keyword>
<feature type="DNA-binding region" description="OmpR/PhoB-type" evidence="4">
    <location>
        <begin position="124"/>
        <end position="226"/>
    </location>
</feature>
<evidence type="ECO:0000259" key="5">
    <source>
        <dbReference type="PROSITE" id="PS51755"/>
    </source>
</evidence>
<organism evidence="6">
    <name type="scientific">Candidatus Enterococcus dunnyi</name>
    <dbReference type="NCBI Taxonomy" id="1834192"/>
    <lineage>
        <taxon>Bacteria</taxon>
        <taxon>Bacillati</taxon>
        <taxon>Bacillota</taxon>
        <taxon>Bacilli</taxon>
        <taxon>Lactobacillales</taxon>
        <taxon>Enterococcaceae</taxon>
        <taxon>Enterococcus</taxon>
    </lineage>
</organism>
<gene>
    <name evidence="6" type="ORF">A5889_000085</name>
    <name evidence="7" type="ORF">A5889_002698</name>
</gene>
<reference evidence="7" key="2">
    <citation type="submission" date="2017-05" db="EMBL/GenBank/DDBJ databases">
        <authorList>
            <consortium name="The Broad Institute Genomics Platform"/>
            <consortium name="The Broad Institute Genomic Center for Infectious Diseases"/>
            <person name="Earl A."/>
            <person name="Manson A."/>
            <person name="Schwartman J."/>
            <person name="Gilmore M."/>
            <person name="Abouelleil A."/>
            <person name="Cao P."/>
            <person name="Chapman S."/>
            <person name="Cusick C."/>
            <person name="Shea T."/>
            <person name="Young S."/>
            <person name="Neafsey D."/>
            <person name="Nusbaum C."/>
            <person name="Birren B."/>
        </authorList>
    </citation>
    <scope>NUCLEOTIDE SEQUENCE</scope>
    <source>
        <strain evidence="7">9D6_DIV0238</strain>
    </source>
</reference>
<feature type="domain" description="OmpR/PhoB-type" evidence="5">
    <location>
        <begin position="124"/>
        <end position="226"/>
    </location>
</feature>
<dbReference type="InterPro" id="IPR001867">
    <property type="entry name" value="OmpR/PhoB-type_DNA-bd"/>
</dbReference>
<dbReference type="SMART" id="SM00862">
    <property type="entry name" value="Trans_reg_C"/>
    <property type="match status" value="1"/>
</dbReference>
<dbReference type="InterPro" id="IPR036388">
    <property type="entry name" value="WH-like_DNA-bd_sf"/>
</dbReference>
<evidence type="ECO:0000313" key="7">
    <source>
        <dbReference type="EMBL" id="WYJ95150.1"/>
    </source>
</evidence>
<dbReference type="EMBL" id="CP147246">
    <property type="protein sequence ID" value="WYJ95150.1"/>
    <property type="molecule type" value="Genomic_DNA"/>
</dbReference>
<evidence type="ECO:0000256" key="1">
    <source>
        <dbReference type="ARBA" id="ARBA00023015"/>
    </source>
</evidence>
<dbReference type="GO" id="GO:0003677">
    <property type="term" value="F:DNA binding"/>
    <property type="evidence" value="ECO:0007669"/>
    <property type="project" value="UniProtKB-UniRule"/>
</dbReference>